<protein>
    <submittedName>
        <fullName evidence="2">Uncharacterized protein</fullName>
    </submittedName>
</protein>
<reference evidence="2 3" key="1">
    <citation type="submission" date="2016-10" db="EMBL/GenBank/DDBJ databases">
        <authorList>
            <person name="Varghese N."/>
        </authorList>
    </citation>
    <scope>NUCLEOTIDE SEQUENCE [LARGE SCALE GENOMIC DNA]</scope>
</reference>
<sequence>MASLEQYQHVGIKASKGHHNAPASKTIPEAVNTPPRSLSINDIDKPPPLPGSKMRLITLTAAWSFHSPLAHSQSIAPSLRTATAYDCTTLPGAASQTCGYVNDTPVCLTGSEGGVGGTTTVKQTFTQSAGGSSSSAGATFDPTFQSIISSSSGSSSAGATFDPAFPSVITSSPGGNTAVSSSSAGNTFDPNFPPVETSTAAESTVIFVPVPQESSTATETEEGFITLPVPQASSTETEEGFITLPVPNSSAGSAASSSTEEATVDPFPGSQDSSTASVISTGDITSTASTFTSTSTTSTSATASSAPSSCASLAANGNISTESGFPFNLTCDSISTTLSGTPIPEYPTADSARSFQACMDACAYYFNGERGVCVGFGFVEETASGCVVLSAGGETVVRGAVGVLVEEAEPGQGGASSSSGVTTTPSTTA</sequence>
<feature type="region of interest" description="Disordered" evidence="1">
    <location>
        <begin position="173"/>
        <end position="196"/>
    </location>
</feature>
<gene>
    <name evidence="2" type="ORF">ZT1A5_G8699</name>
</gene>
<dbReference type="AlphaFoldDB" id="A0A1Y6LSB6"/>
<feature type="compositionally biased region" description="Low complexity" evidence="1">
    <location>
        <begin position="249"/>
        <end position="261"/>
    </location>
</feature>
<feature type="compositionally biased region" description="Polar residues" evidence="1">
    <location>
        <begin position="173"/>
        <end position="189"/>
    </location>
</feature>
<feature type="region of interest" description="Disordered" evidence="1">
    <location>
        <begin position="213"/>
        <end position="278"/>
    </location>
</feature>
<feature type="region of interest" description="Disordered" evidence="1">
    <location>
        <begin position="408"/>
        <end position="429"/>
    </location>
</feature>
<evidence type="ECO:0000313" key="2">
    <source>
        <dbReference type="EMBL" id="SMY27255.1"/>
    </source>
</evidence>
<feature type="region of interest" description="Disordered" evidence="1">
    <location>
        <begin position="11"/>
        <end position="47"/>
    </location>
</feature>
<proteinExistence type="predicted"/>
<organism evidence="2 3">
    <name type="scientific">Zymoseptoria tritici ST99CH_1A5</name>
    <dbReference type="NCBI Taxonomy" id="1276529"/>
    <lineage>
        <taxon>Eukaryota</taxon>
        <taxon>Fungi</taxon>
        <taxon>Dikarya</taxon>
        <taxon>Ascomycota</taxon>
        <taxon>Pezizomycotina</taxon>
        <taxon>Dothideomycetes</taxon>
        <taxon>Dothideomycetidae</taxon>
        <taxon>Mycosphaerellales</taxon>
        <taxon>Mycosphaerellaceae</taxon>
        <taxon>Zymoseptoria</taxon>
    </lineage>
</organism>
<dbReference type="EMBL" id="LT882683">
    <property type="protein sequence ID" value="SMY27255.1"/>
    <property type="molecule type" value="Genomic_DNA"/>
</dbReference>
<name>A0A1Y6LSB6_ZYMTR</name>
<accession>A0A1Y6LSB6</accession>
<evidence type="ECO:0000256" key="1">
    <source>
        <dbReference type="SAM" id="MobiDB-lite"/>
    </source>
</evidence>
<evidence type="ECO:0000313" key="3">
    <source>
        <dbReference type="Proteomes" id="UP000215453"/>
    </source>
</evidence>
<dbReference type="Proteomes" id="UP000215453">
    <property type="component" value="Chromosome 8"/>
</dbReference>
<feature type="compositionally biased region" description="Low complexity" evidence="1">
    <location>
        <begin position="415"/>
        <end position="429"/>
    </location>
</feature>
<feature type="region of interest" description="Disordered" evidence="1">
    <location>
        <begin position="288"/>
        <end position="307"/>
    </location>
</feature>